<comment type="caution">
    <text evidence="1">The sequence shown here is derived from an EMBL/GenBank/DDBJ whole genome shotgun (WGS) entry which is preliminary data.</text>
</comment>
<gene>
    <name evidence="1" type="ORF">A3I18_00610</name>
</gene>
<dbReference type="Proteomes" id="UP000186545">
    <property type="component" value="Unassembled WGS sequence"/>
</dbReference>
<protein>
    <recommendedName>
        <fullName evidence="3">Response regulatory domain-containing protein</fullName>
    </recommendedName>
</protein>
<organism evidence="1 2">
    <name type="scientific">Candidatus Campbellbacteria bacterium RIFCSPLOWO2_02_FULL_35_11</name>
    <dbReference type="NCBI Taxonomy" id="1797581"/>
    <lineage>
        <taxon>Bacteria</taxon>
        <taxon>Candidatus Campbelliibacteriota</taxon>
    </lineage>
</organism>
<evidence type="ECO:0000313" key="1">
    <source>
        <dbReference type="EMBL" id="OGD70632.1"/>
    </source>
</evidence>
<reference evidence="1 2" key="1">
    <citation type="journal article" date="2016" name="Nat. Commun.">
        <title>Thousands of microbial genomes shed light on interconnected biogeochemical processes in an aquifer system.</title>
        <authorList>
            <person name="Anantharaman K."/>
            <person name="Brown C.T."/>
            <person name="Hug L.A."/>
            <person name="Sharon I."/>
            <person name="Castelle C.J."/>
            <person name="Probst A.J."/>
            <person name="Thomas B.C."/>
            <person name="Singh A."/>
            <person name="Wilkins M.J."/>
            <person name="Karaoz U."/>
            <person name="Brodie E.L."/>
            <person name="Williams K.H."/>
            <person name="Hubbard S.S."/>
            <person name="Banfield J.F."/>
        </authorList>
    </citation>
    <scope>NUCLEOTIDE SEQUENCE [LARGE SCALE GENOMIC DNA]</scope>
</reference>
<proteinExistence type="predicted"/>
<name>A0A1F5ETA2_9BACT</name>
<dbReference type="AlphaFoldDB" id="A0A1F5ETA2"/>
<evidence type="ECO:0000313" key="2">
    <source>
        <dbReference type="Proteomes" id="UP000186545"/>
    </source>
</evidence>
<sequence length="146" mass="16307">MLNEKPHHYVLLVDASEEIIKMVKTQIGFIAEDIKVLGETDLENARYIFDSCHKTLKAVFVGSGIANFSVGYADKPITLGFIREIRASGWNKPLVGFSNNPDFVNQMKMAGCNHTFCQKGYLAEEILDAVKNHDIIDVVVEEKMSA</sequence>
<evidence type="ECO:0008006" key="3">
    <source>
        <dbReference type="Google" id="ProtNLM"/>
    </source>
</evidence>
<accession>A0A1F5ETA2</accession>
<dbReference type="EMBL" id="MFAD01000010">
    <property type="protein sequence ID" value="OGD70632.1"/>
    <property type="molecule type" value="Genomic_DNA"/>
</dbReference>